<gene>
    <name evidence="2" type="ORF">CNQ34_00070</name>
</gene>
<evidence type="ECO:0000256" key="1">
    <source>
        <dbReference type="SAM" id="MobiDB-lite"/>
    </source>
</evidence>
<protein>
    <recommendedName>
        <fullName evidence="4">Secreted protein</fullName>
    </recommendedName>
</protein>
<feature type="region of interest" description="Disordered" evidence="1">
    <location>
        <begin position="47"/>
        <end position="68"/>
    </location>
</feature>
<proteinExistence type="predicted"/>
<reference evidence="2 3" key="1">
    <citation type="journal article" date="2017" name="Clin. Infect. Dis.">
        <title>Increased Risk for Meningococcal Disease among Men who have Sex with Men in the United States, 2012-2015.</title>
        <authorList>
            <person name="Folaranmi T.A."/>
            <person name="Kretz C.B."/>
            <person name="Kamiya H."/>
            <person name="MacNeil J.R."/>
            <person name="Whaley M.J."/>
            <person name="Blain A."/>
            <person name="Antwi M."/>
            <person name="Dorsinville M."/>
            <person name="Pacilli M."/>
            <person name="Smith S."/>
            <person name="Civen R."/>
            <person name="Ngo V."/>
            <person name="Winter K."/>
            <person name="Harriman K."/>
            <person name="Wang X."/>
            <person name="Bowen V.B."/>
            <person name="Patel M."/>
            <person name="Martin S."/>
            <person name="Misegades L."/>
            <person name="Meyer S.A."/>
        </authorList>
    </citation>
    <scope>NUCLEOTIDE SEQUENCE [LARGE SCALE GENOMIC DNA]</scope>
    <source>
        <strain evidence="2 3">M26503</strain>
    </source>
</reference>
<name>A0AB36RUW9_NEIME</name>
<evidence type="ECO:0000313" key="3">
    <source>
        <dbReference type="Proteomes" id="UP000217930"/>
    </source>
</evidence>
<evidence type="ECO:0008006" key="4">
    <source>
        <dbReference type="Google" id="ProtNLM"/>
    </source>
</evidence>
<dbReference type="EMBL" id="NTLY01000001">
    <property type="protein sequence ID" value="PBJ88778.1"/>
    <property type="molecule type" value="Genomic_DNA"/>
</dbReference>
<accession>A0AB36RUW9</accession>
<evidence type="ECO:0000313" key="2">
    <source>
        <dbReference type="EMBL" id="PBJ88778.1"/>
    </source>
</evidence>
<sequence>MIWIPTCAGMTRFQVAVFKLLFRVAVFYGNDKVLDCENLSAPPSFPRKWESRNEKQQEFIVNDRNRTD</sequence>
<dbReference type="AlphaFoldDB" id="A0AB36RUW9"/>
<dbReference type="Proteomes" id="UP000217930">
    <property type="component" value="Unassembled WGS sequence"/>
</dbReference>
<organism evidence="2 3">
    <name type="scientific">Neisseria meningitidis</name>
    <dbReference type="NCBI Taxonomy" id="487"/>
    <lineage>
        <taxon>Bacteria</taxon>
        <taxon>Pseudomonadati</taxon>
        <taxon>Pseudomonadota</taxon>
        <taxon>Betaproteobacteria</taxon>
        <taxon>Neisseriales</taxon>
        <taxon>Neisseriaceae</taxon>
        <taxon>Neisseria</taxon>
    </lineage>
</organism>
<comment type="caution">
    <text evidence="2">The sequence shown here is derived from an EMBL/GenBank/DDBJ whole genome shotgun (WGS) entry which is preliminary data.</text>
</comment>